<accession>A0AA40KBL6</accession>
<keyword evidence="3" id="KW-1185">Reference proteome</keyword>
<evidence type="ECO:0000313" key="2">
    <source>
        <dbReference type="EMBL" id="KAK0752777.1"/>
    </source>
</evidence>
<proteinExistence type="predicted"/>
<dbReference type="AlphaFoldDB" id="A0AA40KBL6"/>
<protein>
    <submittedName>
        <fullName evidence="2">Uncharacterized protein</fullName>
    </submittedName>
</protein>
<dbReference type="Proteomes" id="UP001172155">
    <property type="component" value="Unassembled WGS sequence"/>
</dbReference>
<reference evidence="2" key="1">
    <citation type="submission" date="2023-06" db="EMBL/GenBank/DDBJ databases">
        <title>Genome-scale phylogeny and comparative genomics of the fungal order Sordariales.</title>
        <authorList>
            <consortium name="Lawrence Berkeley National Laboratory"/>
            <person name="Hensen N."/>
            <person name="Bonometti L."/>
            <person name="Westerberg I."/>
            <person name="Brannstrom I.O."/>
            <person name="Guillou S."/>
            <person name="Cros-Aarteil S."/>
            <person name="Calhoun S."/>
            <person name="Haridas S."/>
            <person name="Kuo A."/>
            <person name="Mondo S."/>
            <person name="Pangilinan J."/>
            <person name="Riley R."/>
            <person name="LaButti K."/>
            <person name="Andreopoulos B."/>
            <person name="Lipzen A."/>
            <person name="Chen C."/>
            <person name="Yanf M."/>
            <person name="Daum C."/>
            <person name="Ng V."/>
            <person name="Clum A."/>
            <person name="Steindorff A."/>
            <person name="Ohm R."/>
            <person name="Martin F."/>
            <person name="Silar P."/>
            <person name="Natvig D."/>
            <person name="Lalanne C."/>
            <person name="Gautier V."/>
            <person name="Ament-velasquez S.L."/>
            <person name="Kruys A."/>
            <person name="Hutchinson M.I."/>
            <person name="Powell A.J."/>
            <person name="Barry K."/>
            <person name="Miller A.N."/>
            <person name="Grigoriev I.V."/>
            <person name="Debuchy R."/>
            <person name="Gladieux P."/>
            <person name="Thoren M.H."/>
            <person name="Johannesson H."/>
        </authorList>
    </citation>
    <scope>NUCLEOTIDE SEQUENCE</scope>
    <source>
        <strain evidence="2">SMH3187-1</strain>
    </source>
</reference>
<feature type="region of interest" description="Disordered" evidence="1">
    <location>
        <begin position="227"/>
        <end position="258"/>
    </location>
</feature>
<sequence>MDRPSHNHPLYPSHLAVKQAGYRFPYTPIQPSSSPFSTFLADLRRDPPPHCRHWLRNGSLEFVTSEAIMEDDDMVVSTPLSPDAPVLGRSISGPSAPQQTSFDPFVFGTSDFVDENVSPPVATPFVGVIRWGTPEVGEPAAAKLQSAADFEAWATRPAVDFEAPLMFHVGHGFRRLRSNERTVDDDEDDQDPEDCPTLRLRRRVSRSLDGYESEAWRRYNRRLNRLRCADKQHRKATSLASRRNASKKRKEAGDQESA</sequence>
<evidence type="ECO:0000313" key="3">
    <source>
        <dbReference type="Proteomes" id="UP001172155"/>
    </source>
</evidence>
<comment type="caution">
    <text evidence="2">The sequence shown here is derived from an EMBL/GenBank/DDBJ whole genome shotgun (WGS) entry which is preliminary data.</text>
</comment>
<dbReference type="EMBL" id="JAUKUD010000001">
    <property type="protein sequence ID" value="KAK0752777.1"/>
    <property type="molecule type" value="Genomic_DNA"/>
</dbReference>
<organism evidence="2 3">
    <name type="scientific">Schizothecium vesticola</name>
    <dbReference type="NCBI Taxonomy" id="314040"/>
    <lineage>
        <taxon>Eukaryota</taxon>
        <taxon>Fungi</taxon>
        <taxon>Dikarya</taxon>
        <taxon>Ascomycota</taxon>
        <taxon>Pezizomycotina</taxon>
        <taxon>Sordariomycetes</taxon>
        <taxon>Sordariomycetidae</taxon>
        <taxon>Sordariales</taxon>
        <taxon>Schizotheciaceae</taxon>
        <taxon>Schizothecium</taxon>
    </lineage>
</organism>
<name>A0AA40KBL6_9PEZI</name>
<gene>
    <name evidence="2" type="ORF">B0T18DRAFT_441571</name>
</gene>
<evidence type="ECO:0000256" key="1">
    <source>
        <dbReference type="SAM" id="MobiDB-lite"/>
    </source>
</evidence>